<evidence type="ECO:0000259" key="2">
    <source>
        <dbReference type="Pfam" id="PF13088"/>
    </source>
</evidence>
<reference evidence="3 4" key="1">
    <citation type="submission" date="2019-02" db="EMBL/GenBank/DDBJ databases">
        <title>Deep-cultivation of Planctomycetes and their phenomic and genomic characterization uncovers novel biology.</title>
        <authorList>
            <person name="Wiegand S."/>
            <person name="Jogler M."/>
            <person name="Boedeker C."/>
            <person name="Pinto D."/>
            <person name="Vollmers J."/>
            <person name="Rivas-Marin E."/>
            <person name="Kohn T."/>
            <person name="Peeters S.H."/>
            <person name="Heuer A."/>
            <person name="Rast P."/>
            <person name="Oberbeckmann S."/>
            <person name="Bunk B."/>
            <person name="Jeske O."/>
            <person name="Meyerdierks A."/>
            <person name="Storesund J.E."/>
            <person name="Kallscheuer N."/>
            <person name="Luecker S."/>
            <person name="Lage O.M."/>
            <person name="Pohl T."/>
            <person name="Merkel B.J."/>
            <person name="Hornburger P."/>
            <person name="Mueller R.-W."/>
            <person name="Bruemmer F."/>
            <person name="Labrenz M."/>
            <person name="Spormann A.M."/>
            <person name="Op Den Camp H."/>
            <person name="Overmann J."/>
            <person name="Amann R."/>
            <person name="Jetten M.S.M."/>
            <person name="Mascher T."/>
            <person name="Medema M.H."/>
            <person name="Devos D.P."/>
            <person name="Kaster A.-K."/>
            <person name="Ovreas L."/>
            <person name="Rohde M."/>
            <person name="Galperin M.Y."/>
            <person name="Jogler C."/>
        </authorList>
    </citation>
    <scope>NUCLEOTIDE SEQUENCE [LARGE SCALE GENOMIC DNA]</scope>
    <source>
        <strain evidence="3 4">Pla52n</strain>
    </source>
</reference>
<keyword evidence="1" id="KW-0732">Signal</keyword>
<protein>
    <recommendedName>
        <fullName evidence="2">Sialidase domain-containing protein</fullName>
    </recommendedName>
</protein>
<evidence type="ECO:0000313" key="4">
    <source>
        <dbReference type="Proteomes" id="UP000320176"/>
    </source>
</evidence>
<dbReference type="EMBL" id="SJPN01000006">
    <property type="protein sequence ID" value="TWT98325.1"/>
    <property type="molecule type" value="Genomic_DNA"/>
</dbReference>
<evidence type="ECO:0000256" key="1">
    <source>
        <dbReference type="SAM" id="SignalP"/>
    </source>
</evidence>
<dbReference type="AlphaFoldDB" id="A0A5C6AGK3"/>
<gene>
    <name evidence="3" type="ORF">Pla52n_48370</name>
</gene>
<dbReference type="InterPro" id="IPR036278">
    <property type="entry name" value="Sialidase_sf"/>
</dbReference>
<feature type="signal peptide" evidence="1">
    <location>
        <begin position="1"/>
        <end position="26"/>
    </location>
</feature>
<accession>A0A5C6AGK3</accession>
<comment type="caution">
    <text evidence="3">The sequence shown here is derived from an EMBL/GenBank/DDBJ whole genome shotgun (WGS) entry which is preliminary data.</text>
</comment>
<dbReference type="InterPro" id="IPR011040">
    <property type="entry name" value="Sialidase"/>
</dbReference>
<dbReference type="Proteomes" id="UP000320176">
    <property type="component" value="Unassembled WGS sequence"/>
</dbReference>
<keyword evidence="4" id="KW-1185">Reference proteome</keyword>
<feature type="chain" id="PRO_5023107329" description="Sialidase domain-containing protein" evidence="1">
    <location>
        <begin position="27"/>
        <end position="348"/>
    </location>
</feature>
<dbReference type="CDD" id="cd15482">
    <property type="entry name" value="Sialidase_non-viral"/>
    <property type="match status" value="1"/>
</dbReference>
<evidence type="ECO:0000313" key="3">
    <source>
        <dbReference type="EMBL" id="TWT98325.1"/>
    </source>
</evidence>
<organism evidence="3 4">
    <name type="scientific">Stieleria varia</name>
    <dbReference type="NCBI Taxonomy" id="2528005"/>
    <lineage>
        <taxon>Bacteria</taxon>
        <taxon>Pseudomonadati</taxon>
        <taxon>Planctomycetota</taxon>
        <taxon>Planctomycetia</taxon>
        <taxon>Pirellulales</taxon>
        <taxon>Pirellulaceae</taxon>
        <taxon>Stieleria</taxon>
    </lineage>
</organism>
<proteinExistence type="predicted"/>
<dbReference type="Gene3D" id="2.120.10.10">
    <property type="match status" value="1"/>
</dbReference>
<name>A0A5C6AGK3_9BACT</name>
<feature type="domain" description="Sialidase" evidence="2">
    <location>
        <begin position="69"/>
        <end position="321"/>
    </location>
</feature>
<dbReference type="Pfam" id="PF13088">
    <property type="entry name" value="BNR_2"/>
    <property type="match status" value="1"/>
</dbReference>
<dbReference type="RefSeq" id="WP_197454870.1">
    <property type="nucleotide sequence ID" value="NZ_CP151726.1"/>
</dbReference>
<sequence length="348" mass="39558" precursor="true">MNLSYHFAFKLALACMTALSSPSVLSAVEPTTAESPDQPTSQPRLISVKRIWDKAPHNAFTDLLHHKGKWYCVFREGSRHVSPDGSIRVLVSDDGDNWTSLALVTDPTEDLRDAKICVTPNGELMLNGAGMQADQPVRYHSMVWFSKDDGKTWSKGERIGDPGFWLWRATWHEGHCYTMGYDTDRDRQKRTTRFYRSDDGRDYVSWIDEVNIDKGVGEDTILFLPDQSALCLFRHESGSQMAFLGKSTPPYQQWTWTEMNRRIGGPNMLRLPDSRILAAVRLYDGRQRTSLCWVDPDSATLEECLTLPSGGDTSYAGMVWKDDLLWISYYSSHEEKTCIYLAKVAFDG</sequence>
<dbReference type="SUPFAM" id="SSF50939">
    <property type="entry name" value="Sialidases"/>
    <property type="match status" value="1"/>
</dbReference>